<accession>A0A0C4DWJ9</accession>
<dbReference type="GO" id="GO:0031499">
    <property type="term" value="C:TRAMP complex"/>
    <property type="evidence" value="ECO:0007669"/>
    <property type="project" value="TreeGrafter"/>
</dbReference>
<dbReference type="SUPFAM" id="SSF57756">
    <property type="entry name" value="Retrovirus zinc finger-like domains"/>
    <property type="match status" value="1"/>
</dbReference>
<sequence>MTEQTEDPTAAGLVADAPAEASSQAQEEMQIRVGNKRSLQDISFDEEDGAADMGSQSPSADTLPPSKRAKQQSEGNEGTPASGSLRPSQDAEENSQKSTKEDPVHEAVQSPGSEAGVEQGQDTAQSAPEQKPQEIPAPAPLDWNSGTHKGIRTSFGKATNTPAFLKARQRSLVVPAGAAPEPPKLDDSPQKNTPRAMESAADSGASDSEGAAEPSASMATVRASQGNQVKLKDSTWTQPSINPLAMGGTRADYLNYCRMFCAANAGSAGFADLKPQLVKRAYKSFLDGPSVPAAVRTQGRRTAKADNGHEVAKIIAKALGSTTQRAEDMSENGALGEQTTGDDSPADSPQTVDAAGATPVVASEEQPANGIGKTYVSREEELRQLHLYFPGASETDFCLWCCSTGHLANDCPPPTCHHCKTQGHTSARCPTGVRCGKCRGLGHSNEECREKLGPAPGEAVECAACGAADHTESSCESLWRTYYPNPSTVVKVQSIPAYCYSCGLPGHFGGDCAQSAEKDHTWSLANRDMYVDPESDVMQLSWVPPPPPDEGRPDLGGRSIVPQTHIYFSDDDDEEGEFIRPSVRERTAQSNGRIKIGTTATIHGGETTLPQRPPQPRMGNPPLPPGPPPPLPPQNGRQHAPLRGKSGNRGRGGFSRGRGR</sequence>
<dbReference type="InterPro" id="IPR051644">
    <property type="entry name" value="TRAMP_AT-DNA-binding"/>
</dbReference>
<dbReference type="PANTHER" id="PTHR46543:SF1">
    <property type="entry name" value="ZINC FINGER CCHC DOMAIN-CONTAINING PROTEIN 7"/>
    <property type="match status" value="1"/>
</dbReference>
<reference evidence="11" key="4">
    <citation type="journal article" date="2015" name="G3 (Bethesda)">
        <title>Genome sequences of three phytopathogenic species of the Magnaporthaceae family of fungi.</title>
        <authorList>
            <person name="Okagaki L.H."/>
            <person name="Nunes C.C."/>
            <person name="Sailsbery J."/>
            <person name="Clay B."/>
            <person name="Brown D."/>
            <person name="John T."/>
            <person name="Oh Y."/>
            <person name="Young N."/>
            <person name="Fitzgerald M."/>
            <person name="Haas B.J."/>
            <person name="Zeng Q."/>
            <person name="Young S."/>
            <person name="Adiconis X."/>
            <person name="Fan L."/>
            <person name="Levin J.Z."/>
            <person name="Mitchell T.K."/>
            <person name="Okubara P.A."/>
            <person name="Farman M.L."/>
            <person name="Kohn L.M."/>
            <person name="Birren B."/>
            <person name="Ma L.-J."/>
            <person name="Dean R.A."/>
        </authorList>
    </citation>
    <scope>NUCLEOTIDE SEQUENCE</scope>
    <source>
        <strain evidence="11">ATCC 64411 / 73-15</strain>
    </source>
</reference>
<dbReference type="eggNOG" id="KOG4400">
    <property type="taxonomic scope" value="Eukaryota"/>
</dbReference>
<proteinExistence type="predicted"/>
<dbReference type="GO" id="GO:0071036">
    <property type="term" value="P:nuclear polyadenylation-dependent snoRNA catabolic process"/>
    <property type="evidence" value="ECO:0007669"/>
    <property type="project" value="TreeGrafter"/>
</dbReference>
<reference evidence="10" key="2">
    <citation type="submission" date="2010-05" db="EMBL/GenBank/DDBJ databases">
        <title>The Genome Sequence of Magnaporthe poae strain ATCC 64411.</title>
        <authorList>
            <consortium name="The Broad Institute Genome Sequencing Platform"/>
            <consortium name="Broad Institute Genome Sequencing Center for Infectious Disease"/>
            <person name="Ma L.-J."/>
            <person name="Dead R."/>
            <person name="Young S."/>
            <person name="Zeng Q."/>
            <person name="Koehrsen M."/>
            <person name="Alvarado L."/>
            <person name="Berlin A."/>
            <person name="Chapman S.B."/>
            <person name="Chen Z."/>
            <person name="Freedman E."/>
            <person name="Gellesch M."/>
            <person name="Goldberg J."/>
            <person name="Griggs A."/>
            <person name="Gujja S."/>
            <person name="Heilman E.R."/>
            <person name="Heiman D."/>
            <person name="Hepburn T."/>
            <person name="Howarth C."/>
            <person name="Jen D."/>
            <person name="Larson L."/>
            <person name="Mehta T."/>
            <person name="Neiman D."/>
            <person name="Pearson M."/>
            <person name="Roberts A."/>
            <person name="Saif S."/>
            <person name="Shea T."/>
            <person name="Shenoy N."/>
            <person name="Sisk P."/>
            <person name="Stolte C."/>
            <person name="Sykes S."/>
            <person name="Walk T."/>
            <person name="White J."/>
            <person name="Yandava C."/>
            <person name="Haas B."/>
            <person name="Nusbaum C."/>
            <person name="Birren B."/>
        </authorList>
    </citation>
    <scope>NUCLEOTIDE SEQUENCE</scope>
    <source>
        <strain evidence="10">ATCC 64411</strain>
    </source>
</reference>
<keyword evidence="6" id="KW-0539">Nucleus</keyword>
<evidence type="ECO:0000256" key="2">
    <source>
        <dbReference type="ARBA" id="ARBA00022723"/>
    </source>
</evidence>
<gene>
    <name evidence="10" type="ORF">MAPG_04380</name>
</gene>
<feature type="compositionally biased region" description="Low complexity" evidence="8">
    <location>
        <begin position="19"/>
        <end position="28"/>
    </location>
</feature>
<dbReference type="GO" id="GO:0071039">
    <property type="term" value="P:nuclear polyadenylation-dependent CUT catabolic process"/>
    <property type="evidence" value="ECO:0007669"/>
    <property type="project" value="TreeGrafter"/>
</dbReference>
<evidence type="ECO:0000256" key="1">
    <source>
        <dbReference type="ARBA" id="ARBA00004123"/>
    </source>
</evidence>
<dbReference type="OMA" id="CTEPWRS"/>
<keyword evidence="3" id="KW-0677">Repeat</keyword>
<keyword evidence="12" id="KW-1185">Reference proteome</keyword>
<feature type="compositionally biased region" description="Low complexity" evidence="8">
    <location>
        <begin position="198"/>
        <end position="217"/>
    </location>
</feature>
<comment type="subcellular location">
    <subcellularLocation>
        <location evidence="1">Nucleus</location>
    </subcellularLocation>
</comment>
<dbReference type="PROSITE" id="PS50158">
    <property type="entry name" value="ZF_CCHC"/>
    <property type="match status" value="1"/>
</dbReference>
<dbReference type="VEuPathDB" id="FungiDB:MAPG_04380"/>
<feature type="compositionally biased region" description="Polar residues" evidence="8">
    <location>
        <begin position="72"/>
        <end position="87"/>
    </location>
</feature>
<dbReference type="PANTHER" id="PTHR46543">
    <property type="entry name" value="ZINC FINGER CCHC DOMAIN-CONTAINING PROTEIN 7"/>
    <property type="match status" value="1"/>
</dbReference>
<dbReference type="Gene3D" id="4.10.60.10">
    <property type="entry name" value="Zinc finger, CCHC-type"/>
    <property type="match status" value="2"/>
</dbReference>
<name>A0A0C4DWJ9_MAGP6</name>
<dbReference type="InterPro" id="IPR001878">
    <property type="entry name" value="Znf_CCHC"/>
</dbReference>
<keyword evidence="5" id="KW-0862">Zinc</keyword>
<feature type="region of interest" description="Disordered" evidence="8">
    <location>
        <begin position="1"/>
        <end position="234"/>
    </location>
</feature>
<evidence type="ECO:0000256" key="5">
    <source>
        <dbReference type="ARBA" id="ARBA00022833"/>
    </source>
</evidence>
<dbReference type="GO" id="GO:0071031">
    <property type="term" value="P:nuclear mRNA surveillance of mRNA 3'-end processing"/>
    <property type="evidence" value="ECO:0007669"/>
    <property type="project" value="TreeGrafter"/>
</dbReference>
<dbReference type="EnsemblFungi" id="MAPG_04380T0">
    <property type="protein sequence ID" value="MAPG_04380T0"/>
    <property type="gene ID" value="MAPG_04380"/>
</dbReference>
<reference evidence="10" key="3">
    <citation type="submission" date="2011-03" db="EMBL/GenBank/DDBJ databases">
        <title>Annotation of Magnaporthe poae ATCC 64411.</title>
        <authorList>
            <person name="Ma L.-J."/>
            <person name="Dead R."/>
            <person name="Young S.K."/>
            <person name="Zeng Q."/>
            <person name="Gargeya S."/>
            <person name="Fitzgerald M."/>
            <person name="Haas B."/>
            <person name="Abouelleil A."/>
            <person name="Alvarado L."/>
            <person name="Arachchi H.M."/>
            <person name="Berlin A."/>
            <person name="Brown A."/>
            <person name="Chapman S.B."/>
            <person name="Chen Z."/>
            <person name="Dunbar C."/>
            <person name="Freedman E."/>
            <person name="Gearin G."/>
            <person name="Gellesch M."/>
            <person name="Goldberg J."/>
            <person name="Griggs A."/>
            <person name="Gujja S."/>
            <person name="Heiman D."/>
            <person name="Howarth C."/>
            <person name="Larson L."/>
            <person name="Lui A."/>
            <person name="MacDonald P.J.P."/>
            <person name="Mehta T."/>
            <person name="Montmayeur A."/>
            <person name="Murphy C."/>
            <person name="Neiman D."/>
            <person name="Pearson M."/>
            <person name="Priest M."/>
            <person name="Roberts A."/>
            <person name="Saif S."/>
            <person name="Shea T."/>
            <person name="Shenoy N."/>
            <person name="Sisk P."/>
            <person name="Stolte C."/>
            <person name="Sykes S."/>
            <person name="Yandava C."/>
            <person name="Wortman J."/>
            <person name="Nusbaum C."/>
            <person name="Birren B."/>
        </authorList>
    </citation>
    <scope>NUCLEOTIDE SEQUENCE</scope>
    <source>
        <strain evidence="10">ATCC 64411</strain>
    </source>
</reference>
<feature type="compositionally biased region" description="Pro residues" evidence="8">
    <location>
        <begin position="611"/>
        <end position="633"/>
    </location>
</feature>
<evidence type="ECO:0000256" key="7">
    <source>
        <dbReference type="PROSITE-ProRule" id="PRU00047"/>
    </source>
</evidence>
<feature type="compositionally biased region" description="Basic and acidic residues" evidence="8">
    <location>
        <begin position="94"/>
        <end position="105"/>
    </location>
</feature>
<dbReference type="InterPro" id="IPR036875">
    <property type="entry name" value="Znf_CCHC_sf"/>
</dbReference>
<reference evidence="12" key="1">
    <citation type="submission" date="2010-05" db="EMBL/GenBank/DDBJ databases">
        <title>The genome sequence of Magnaporthe poae strain ATCC 64411.</title>
        <authorList>
            <person name="Ma L.-J."/>
            <person name="Dead R."/>
            <person name="Young S."/>
            <person name="Zeng Q."/>
            <person name="Koehrsen M."/>
            <person name="Alvarado L."/>
            <person name="Berlin A."/>
            <person name="Chapman S.B."/>
            <person name="Chen Z."/>
            <person name="Freedman E."/>
            <person name="Gellesch M."/>
            <person name="Goldberg J."/>
            <person name="Griggs A."/>
            <person name="Gujja S."/>
            <person name="Heilman E.R."/>
            <person name="Heiman D."/>
            <person name="Hepburn T."/>
            <person name="Howarth C."/>
            <person name="Jen D."/>
            <person name="Larson L."/>
            <person name="Mehta T."/>
            <person name="Neiman D."/>
            <person name="Pearson M."/>
            <person name="Roberts A."/>
            <person name="Saif S."/>
            <person name="Shea T."/>
            <person name="Shenoy N."/>
            <person name="Sisk P."/>
            <person name="Stolte C."/>
            <person name="Sykes S."/>
            <person name="Walk T."/>
            <person name="White J."/>
            <person name="Yandava C."/>
            <person name="Haas B."/>
            <person name="Nusbaum C."/>
            <person name="Birren B."/>
        </authorList>
    </citation>
    <scope>NUCLEOTIDE SEQUENCE [LARGE SCALE GENOMIC DNA]</scope>
    <source>
        <strain evidence="12">ATCC 64411 / 73-15</strain>
    </source>
</reference>
<dbReference type="GO" id="GO:0008270">
    <property type="term" value="F:zinc ion binding"/>
    <property type="evidence" value="ECO:0007669"/>
    <property type="project" value="UniProtKB-KW"/>
</dbReference>
<dbReference type="GO" id="GO:0071035">
    <property type="term" value="P:nuclear polyadenylation-dependent rRNA catabolic process"/>
    <property type="evidence" value="ECO:0007669"/>
    <property type="project" value="TreeGrafter"/>
</dbReference>
<reference evidence="11" key="5">
    <citation type="submission" date="2015-06" db="UniProtKB">
        <authorList>
            <consortium name="EnsemblFungi"/>
        </authorList>
    </citation>
    <scope>IDENTIFICATION</scope>
    <source>
        <strain evidence="11">ATCC 64411</strain>
    </source>
</reference>
<dbReference type="Proteomes" id="UP000011715">
    <property type="component" value="Unassembled WGS sequence"/>
</dbReference>
<evidence type="ECO:0000256" key="6">
    <source>
        <dbReference type="ARBA" id="ARBA00023242"/>
    </source>
</evidence>
<dbReference type="GO" id="GO:0071038">
    <property type="term" value="P:TRAMP-dependent tRNA surveillance pathway"/>
    <property type="evidence" value="ECO:0007669"/>
    <property type="project" value="TreeGrafter"/>
</dbReference>
<dbReference type="AlphaFoldDB" id="A0A0C4DWJ9"/>
<dbReference type="GO" id="GO:0003723">
    <property type="term" value="F:RNA binding"/>
    <property type="evidence" value="ECO:0007669"/>
    <property type="project" value="TreeGrafter"/>
</dbReference>
<evidence type="ECO:0000259" key="9">
    <source>
        <dbReference type="PROSITE" id="PS50158"/>
    </source>
</evidence>
<dbReference type="STRING" id="644358.A0A0C4DWJ9"/>
<feature type="region of interest" description="Disordered" evidence="8">
    <location>
        <begin position="584"/>
        <end position="660"/>
    </location>
</feature>
<evidence type="ECO:0000313" key="11">
    <source>
        <dbReference type="EnsemblFungi" id="MAPG_04380T0"/>
    </source>
</evidence>
<feature type="region of interest" description="Disordered" evidence="8">
    <location>
        <begin position="322"/>
        <end position="353"/>
    </location>
</feature>
<feature type="compositionally biased region" description="Gly residues" evidence="8">
    <location>
        <begin position="649"/>
        <end position="660"/>
    </location>
</feature>
<feature type="compositionally biased region" description="Polar residues" evidence="8">
    <location>
        <begin position="337"/>
        <end position="351"/>
    </location>
</feature>
<feature type="compositionally biased region" description="Polar residues" evidence="8">
    <location>
        <begin position="222"/>
        <end position="234"/>
    </location>
</feature>
<dbReference type="OrthoDB" id="7608935at2759"/>
<protein>
    <recommendedName>
        <fullName evidence="9">CCHC-type domain-containing protein</fullName>
    </recommendedName>
</protein>
<dbReference type="EMBL" id="GL876968">
    <property type="protein sequence ID" value="KLU85352.1"/>
    <property type="molecule type" value="Genomic_DNA"/>
</dbReference>
<keyword evidence="4 7" id="KW-0863">Zinc-finger</keyword>
<evidence type="ECO:0000313" key="12">
    <source>
        <dbReference type="Proteomes" id="UP000011715"/>
    </source>
</evidence>
<organism evidence="11 12">
    <name type="scientific">Magnaporthiopsis poae (strain ATCC 64411 / 73-15)</name>
    <name type="common">Kentucky bluegrass fungus</name>
    <name type="synonym">Magnaporthe poae</name>
    <dbReference type="NCBI Taxonomy" id="644358"/>
    <lineage>
        <taxon>Eukaryota</taxon>
        <taxon>Fungi</taxon>
        <taxon>Dikarya</taxon>
        <taxon>Ascomycota</taxon>
        <taxon>Pezizomycotina</taxon>
        <taxon>Sordariomycetes</taxon>
        <taxon>Sordariomycetidae</taxon>
        <taxon>Magnaporthales</taxon>
        <taxon>Magnaporthaceae</taxon>
        <taxon>Magnaporthiopsis</taxon>
    </lineage>
</organism>
<evidence type="ECO:0000256" key="8">
    <source>
        <dbReference type="SAM" id="MobiDB-lite"/>
    </source>
</evidence>
<evidence type="ECO:0000256" key="4">
    <source>
        <dbReference type="ARBA" id="ARBA00022771"/>
    </source>
</evidence>
<dbReference type="GO" id="GO:0071037">
    <property type="term" value="P:nuclear polyadenylation-dependent snRNA catabolic process"/>
    <property type="evidence" value="ECO:0007669"/>
    <property type="project" value="TreeGrafter"/>
</dbReference>
<dbReference type="SMART" id="SM00343">
    <property type="entry name" value="ZnF_C2HC"/>
    <property type="match status" value="5"/>
</dbReference>
<evidence type="ECO:0000313" key="10">
    <source>
        <dbReference type="EMBL" id="KLU85352.1"/>
    </source>
</evidence>
<feature type="domain" description="CCHC-type" evidence="9">
    <location>
        <begin position="499"/>
        <end position="514"/>
    </location>
</feature>
<dbReference type="EMBL" id="ADBL01001036">
    <property type="status" value="NOT_ANNOTATED_CDS"/>
    <property type="molecule type" value="Genomic_DNA"/>
</dbReference>
<keyword evidence="2" id="KW-0479">Metal-binding</keyword>
<evidence type="ECO:0000256" key="3">
    <source>
        <dbReference type="ARBA" id="ARBA00022737"/>
    </source>
</evidence>